<reference evidence="1" key="1">
    <citation type="submission" date="2019-04" db="EMBL/GenBank/DDBJ databases">
        <title>Microbes associate with the intestines of laboratory mice.</title>
        <authorList>
            <person name="Navarre W."/>
            <person name="Wong E."/>
            <person name="Huang K."/>
            <person name="Tropini C."/>
            <person name="Ng K."/>
            <person name="Yu B."/>
        </authorList>
    </citation>
    <scope>NUCLEOTIDE SEQUENCE</scope>
    <source>
        <strain evidence="1">NM04_E33</strain>
    </source>
</reference>
<protein>
    <submittedName>
        <fullName evidence="1">NADPH-dependent oxidoreductase</fullName>
    </submittedName>
</protein>
<comment type="caution">
    <text evidence="1">The sequence shown here is derived from an EMBL/GenBank/DDBJ whole genome shotgun (WGS) entry which is preliminary data.</text>
</comment>
<sequence length="249" mass="28304">MKTDYFSQRSSIREYDNKSIPESLIRDIIERAMRAPTCGNMQLYSVIITRDPNKKAKLSEQHFNQPAATNSDLILTICADFNRFSRWCEISGATPGYSNFHSFITALTDAVILAQQIVTIAEMEGLGTCYLGTVTYNADAISNLLELPSLVVPVASISIGYPKNIPAQVERLPIEAILHNEIYRKDSDEDIRRLYKAKEEFPENIEYVKINSKPSLASIFTDIRYPKEMNELISQKFLSLLNEKDFLPH</sequence>
<proteinExistence type="predicted"/>
<evidence type="ECO:0000313" key="1">
    <source>
        <dbReference type="EMBL" id="TGY75718.1"/>
    </source>
</evidence>
<dbReference type="EMBL" id="SRYB01000054">
    <property type="protein sequence ID" value="TGY75718.1"/>
    <property type="molecule type" value="Genomic_DNA"/>
</dbReference>
<gene>
    <name evidence="1" type="ORF">E5331_19660</name>
</gene>
<organism evidence="1 2">
    <name type="scientific">Lepagella muris</name>
    <dbReference type="NCBI Taxonomy" id="3032870"/>
    <lineage>
        <taxon>Bacteria</taxon>
        <taxon>Pseudomonadati</taxon>
        <taxon>Bacteroidota</taxon>
        <taxon>Bacteroidia</taxon>
        <taxon>Bacteroidales</taxon>
        <taxon>Muribaculaceae</taxon>
        <taxon>Lepagella</taxon>
    </lineage>
</organism>
<dbReference type="Proteomes" id="UP000306319">
    <property type="component" value="Unassembled WGS sequence"/>
</dbReference>
<accession>A0AC61RAJ0</accession>
<evidence type="ECO:0000313" key="2">
    <source>
        <dbReference type="Proteomes" id="UP000306319"/>
    </source>
</evidence>
<name>A0AC61RAJ0_9BACT</name>
<keyword evidence="2" id="KW-1185">Reference proteome</keyword>